<evidence type="ECO:0000313" key="2">
    <source>
        <dbReference type="Proteomes" id="UP000285523"/>
    </source>
</evidence>
<sequence>MRQWNFSFRYLKQIDLFGTGDKDGAWFVSVLEKISDLSAKQVSEVLSTPAEKLRWRLHEIDWSHRSIPIRRSDLNWIDKKYLDNDDEYPFWQFSVSKALGRIVGFWDERGIFNIVLLDPSHNIQPSAYSDYKTREAPIGKGEFEIAITEIEARIGACGQDCRCRGLYDQIQSSLTHRLQFSTMLVAMPDALFVRVSGVIQEGLADCVSDLLEIAIDELDKLLLKDEATKAATDSYS</sequence>
<name>A0A418VD67_RHOPL</name>
<proteinExistence type="predicted"/>
<comment type="caution">
    <text evidence="1">The sequence shown here is derived from an EMBL/GenBank/DDBJ whole genome shotgun (WGS) entry which is preliminary data.</text>
</comment>
<evidence type="ECO:0000313" key="1">
    <source>
        <dbReference type="EMBL" id="RJF74090.1"/>
    </source>
</evidence>
<accession>A0A418VD67</accession>
<protein>
    <submittedName>
        <fullName evidence="1">Uncharacterized protein</fullName>
    </submittedName>
</protein>
<gene>
    <name evidence="1" type="ORF">D4Q52_13065</name>
</gene>
<dbReference type="Proteomes" id="UP000285523">
    <property type="component" value="Unassembled WGS sequence"/>
</dbReference>
<reference evidence="1 2" key="1">
    <citation type="submission" date="2018-09" db="EMBL/GenBank/DDBJ databases">
        <title>Draft genome sequence of Rhodopseudomonas palustris 2.1.18.</title>
        <authorList>
            <person name="Robertson S.L."/>
            <person name="Meyer T.E."/>
            <person name="Kyndt J.A."/>
        </authorList>
    </citation>
    <scope>NUCLEOTIDE SEQUENCE [LARGE SCALE GENOMIC DNA]</scope>
    <source>
        <strain evidence="1 2">2.1.18</strain>
    </source>
</reference>
<dbReference type="EMBL" id="QYYD01000012">
    <property type="protein sequence ID" value="RJF74090.1"/>
    <property type="molecule type" value="Genomic_DNA"/>
</dbReference>
<organism evidence="1 2">
    <name type="scientific">Rhodopseudomonas palustris</name>
    <dbReference type="NCBI Taxonomy" id="1076"/>
    <lineage>
        <taxon>Bacteria</taxon>
        <taxon>Pseudomonadati</taxon>
        <taxon>Pseudomonadota</taxon>
        <taxon>Alphaproteobacteria</taxon>
        <taxon>Hyphomicrobiales</taxon>
        <taxon>Nitrobacteraceae</taxon>
        <taxon>Rhodopseudomonas</taxon>
    </lineage>
</organism>
<dbReference type="AlphaFoldDB" id="A0A418VD67"/>